<sequence length="191" mass="22383">MSTKFQRNYLFREDDDFAHFPETWAVSRLSDSFVTYDKIEGLSKNTMDGRRPQEIRHRPGDHAHSVLQTMRRKFNPNMLIVDEASFLCELEDCFNQSELPQIGRMLSCQGHKQLRPIPVFADPKQRMGFSAFERLLQIGYPPTMLDVEYQASQSIYDAKLLRRPFSYKTRVMGQQSPLVNRGKCHHHTDRT</sequence>
<dbReference type="InterPro" id="IPR027417">
    <property type="entry name" value="P-loop_NTPase"/>
</dbReference>
<accession>A0ABR4GG88</accession>
<dbReference type="Gene3D" id="3.40.50.300">
    <property type="entry name" value="P-loop containing nucleotide triphosphate hydrolases"/>
    <property type="match status" value="1"/>
</dbReference>
<comment type="caution">
    <text evidence="1">The sequence shown here is derived from an EMBL/GenBank/DDBJ whole genome shotgun (WGS) entry which is preliminary data.</text>
</comment>
<evidence type="ECO:0000313" key="2">
    <source>
        <dbReference type="Proteomes" id="UP001610563"/>
    </source>
</evidence>
<organism evidence="1 2">
    <name type="scientific">Aspergillus keveii</name>
    <dbReference type="NCBI Taxonomy" id="714993"/>
    <lineage>
        <taxon>Eukaryota</taxon>
        <taxon>Fungi</taxon>
        <taxon>Dikarya</taxon>
        <taxon>Ascomycota</taxon>
        <taxon>Pezizomycotina</taxon>
        <taxon>Eurotiomycetes</taxon>
        <taxon>Eurotiomycetidae</taxon>
        <taxon>Eurotiales</taxon>
        <taxon>Aspergillaceae</taxon>
        <taxon>Aspergillus</taxon>
        <taxon>Aspergillus subgen. Nidulantes</taxon>
    </lineage>
</organism>
<name>A0ABR4GG88_9EURO</name>
<gene>
    <name evidence="1" type="ORF">BJX66DRAFT_334398</name>
</gene>
<reference evidence="1 2" key="1">
    <citation type="submission" date="2024-07" db="EMBL/GenBank/DDBJ databases">
        <title>Section-level genome sequencing and comparative genomics of Aspergillus sections Usti and Cavernicolus.</title>
        <authorList>
            <consortium name="Lawrence Berkeley National Laboratory"/>
            <person name="Nybo J.L."/>
            <person name="Vesth T.C."/>
            <person name="Theobald S."/>
            <person name="Frisvad J.C."/>
            <person name="Larsen T.O."/>
            <person name="Kjaerboelling I."/>
            <person name="Rothschild-Mancinelli K."/>
            <person name="Lyhne E.K."/>
            <person name="Kogle M.E."/>
            <person name="Barry K."/>
            <person name="Clum A."/>
            <person name="Na H."/>
            <person name="Ledsgaard L."/>
            <person name="Lin J."/>
            <person name="Lipzen A."/>
            <person name="Kuo A."/>
            <person name="Riley R."/>
            <person name="Mondo S."/>
            <person name="Labutti K."/>
            <person name="Haridas S."/>
            <person name="Pangalinan J."/>
            <person name="Salamov A.A."/>
            <person name="Simmons B.A."/>
            <person name="Magnuson J.K."/>
            <person name="Chen J."/>
            <person name="Drula E."/>
            <person name="Henrissat B."/>
            <person name="Wiebenga A."/>
            <person name="Lubbers R.J."/>
            <person name="Gomes A.C."/>
            <person name="Makela M.R."/>
            <person name="Stajich J."/>
            <person name="Grigoriev I.V."/>
            <person name="Mortensen U.H."/>
            <person name="De Vries R.P."/>
            <person name="Baker S.E."/>
            <person name="Andersen M.R."/>
        </authorList>
    </citation>
    <scope>NUCLEOTIDE SEQUENCE [LARGE SCALE GENOMIC DNA]</scope>
    <source>
        <strain evidence="1 2">CBS 209.92</strain>
    </source>
</reference>
<dbReference type="Proteomes" id="UP001610563">
    <property type="component" value="Unassembled WGS sequence"/>
</dbReference>
<dbReference type="EMBL" id="JBFTWV010000015">
    <property type="protein sequence ID" value="KAL2798052.1"/>
    <property type="molecule type" value="Genomic_DNA"/>
</dbReference>
<protein>
    <submittedName>
        <fullName evidence="1">Uncharacterized protein</fullName>
    </submittedName>
</protein>
<keyword evidence="2" id="KW-1185">Reference proteome</keyword>
<proteinExistence type="predicted"/>
<evidence type="ECO:0000313" key="1">
    <source>
        <dbReference type="EMBL" id="KAL2798052.1"/>
    </source>
</evidence>